<dbReference type="Proteomes" id="UP001165145">
    <property type="component" value="Unassembled WGS sequence"/>
</dbReference>
<accession>A0AAI9KZA2</accession>
<dbReference type="AlphaFoldDB" id="A0AAI9KZA2"/>
<dbReference type="EMBL" id="BRLF01000005">
    <property type="protein sequence ID" value="GKX47584.1"/>
    <property type="molecule type" value="Genomic_DNA"/>
</dbReference>
<evidence type="ECO:0000313" key="1">
    <source>
        <dbReference type="EMBL" id="GKX47584.1"/>
    </source>
</evidence>
<name>A0AAI9KZA2_PECCC</name>
<gene>
    <name evidence="2" type="ORF">Pcaca03_24720</name>
    <name evidence="1" type="ORF">SOASR016_23360</name>
</gene>
<dbReference type="EMBL" id="BSRL01000005">
    <property type="protein sequence ID" value="GLV70028.1"/>
    <property type="molecule type" value="Genomic_DNA"/>
</dbReference>
<reference evidence="2" key="2">
    <citation type="submission" date="2023-02" db="EMBL/GenBank/DDBJ databases">
        <title>Pectobacterium carotovorum subsp. carotovorum NBRC 12380.</title>
        <authorList>
            <person name="Ichikawa N."/>
            <person name="Sato H."/>
            <person name="Tonouchi N."/>
        </authorList>
    </citation>
    <scope>NUCLEOTIDE SEQUENCE</scope>
    <source>
        <strain evidence="2">NBRC 12380</strain>
    </source>
</reference>
<protein>
    <submittedName>
        <fullName evidence="2">Uncharacterized protein</fullName>
    </submittedName>
</protein>
<evidence type="ECO:0000313" key="3">
    <source>
        <dbReference type="Proteomes" id="UP001058167"/>
    </source>
</evidence>
<dbReference type="RefSeq" id="WP_180782103.1">
    <property type="nucleotide sequence ID" value="NZ_BRLF01000005.1"/>
</dbReference>
<proteinExistence type="predicted"/>
<organism evidence="2 4">
    <name type="scientific">Pectobacterium carotovorum subsp. carotovorum</name>
    <name type="common">Erwinia carotovora subsp. carotovora</name>
    <dbReference type="NCBI Taxonomy" id="555"/>
    <lineage>
        <taxon>Bacteria</taxon>
        <taxon>Pseudomonadati</taxon>
        <taxon>Pseudomonadota</taxon>
        <taxon>Gammaproteobacteria</taxon>
        <taxon>Enterobacterales</taxon>
        <taxon>Pectobacteriaceae</taxon>
        <taxon>Pectobacterium</taxon>
    </lineage>
</organism>
<evidence type="ECO:0000313" key="2">
    <source>
        <dbReference type="EMBL" id="GLV70028.1"/>
    </source>
</evidence>
<comment type="caution">
    <text evidence="2">The sequence shown here is derived from an EMBL/GenBank/DDBJ whole genome shotgun (WGS) entry which is preliminary data.</text>
</comment>
<reference evidence="1" key="1">
    <citation type="submission" date="2022-06" db="EMBL/GenBank/DDBJ databases">
        <title>Draft genome sequences of Pectobacterium carotovorum subsp. carotovorum str. NBRC12380.</title>
        <authorList>
            <person name="Wakabayashi Y."/>
            <person name="Kojima K."/>
        </authorList>
    </citation>
    <scope>NUCLEOTIDE SEQUENCE</scope>
    <source>
        <strain evidence="1">NBRC 12380</strain>
    </source>
</reference>
<sequence>MLQAIMQGKAGRVEIEGKAPESWRNVFKKREDLLTAAFWTRIGYFSAESRFLFIREFLGVSESELGEYRQVKFWPRYSLDMKNVDQRSVEPDVILEFEKADILIEVKPPEGGWQYHQQWQREITAYHQDERRKEQLFFIALGNIPKSLGEFNSGLINEYRENTKVIQREWHNAKNALLSLKVDNAHEQNIIRDCLSALSLYGIRVALPEYKYLSHFITEFPLHEGTKSIFSSFSDSK</sequence>
<keyword evidence="3" id="KW-1185">Reference proteome</keyword>
<dbReference type="Proteomes" id="UP001058167">
    <property type="component" value="Unassembled WGS sequence"/>
</dbReference>
<evidence type="ECO:0000313" key="4">
    <source>
        <dbReference type="Proteomes" id="UP001165145"/>
    </source>
</evidence>